<dbReference type="EC" id="2.3.1.275" evidence="10"/>
<evidence type="ECO:0000256" key="9">
    <source>
        <dbReference type="ARBA" id="ARBA00023264"/>
    </source>
</evidence>
<comment type="catalytic activity">
    <reaction evidence="10">
        <text>an acyl phosphate + sn-glycerol 3-phosphate = a 1-acyl-sn-glycero-3-phosphate + phosphate</text>
        <dbReference type="Rhea" id="RHEA:34075"/>
        <dbReference type="ChEBI" id="CHEBI:43474"/>
        <dbReference type="ChEBI" id="CHEBI:57597"/>
        <dbReference type="ChEBI" id="CHEBI:57970"/>
        <dbReference type="ChEBI" id="CHEBI:59918"/>
        <dbReference type="EC" id="2.3.1.275"/>
    </reaction>
</comment>
<feature type="transmembrane region" description="Helical" evidence="10">
    <location>
        <begin position="59"/>
        <end position="78"/>
    </location>
</feature>
<evidence type="ECO:0000256" key="4">
    <source>
        <dbReference type="ARBA" id="ARBA00022692"/>
    </source>
</evidence>
<organism evidence="11 12">
    <name type="scientific">Tissierella pigra</name>
    <dbReference type="NCBI Taxonomy" id="2607614"/>
    <lineage>
        <taxon>Bacteria</taxon>
        <taxon>Bacillati</taxon>
        <taxon>Bacillota</taxon>
        <taxon>Tissierellia</taxon>
        <taxon>Tissierellales</taxon>
        <taxon>Tissierellaceae</taxon>
        <taxon>Tissierella</taxon>
    </lineage>
</organism>
<keyword evidence="7 10" id="KW-0472">Membrane</keyword>
<evidence type="ECO:0000313" key="11">
    <source>
        <dbReference type="EMBL" id="MSU03540.1"/>
    </source>
</evidence>
<dbReference type="GO" id="GO:0008654">
    <property type="term" value="P:phospholipid biosynthetic process"/>
    <property type="evidence" value="ECO:0007669"/>
    <property type="project" value="UniProtKB-UniRule"/>
</dbReference>
<keyword evidence="2 10" id="KW-0444">Lipid biosynthesis</keyword>
<gene>
    <name evidence="10" type="primary">plsY</name>
    <name evidence="11" type="ORF">FYJ83_18950</name>
</gene>
<keyword evidence="8 10" id="KW-0594">Phospholipid biosynthesis</keyword>
<keyword evidence="9 10" id="KW-1208">Phospholipid metabolism</keyword>
<comment type="pathway">
    <text evidence="10">Lipid metabolism; phospholipid metabolism.</text>
</comment>
<keyword evidence="4 10" id="KW-0812">Transmembrane</keyword>
<feature type="transmembrane region" description="Helical" evidence="10">
    <location>
        <begin position="122"/>
        <end position="147"/>
    </location>
</feature>
<keyword evidence="11" id="KW-0012">Acyltransferase</keyword>
<evidence type="ECO:0000256" key="10">
    <source>
        <dbReference type="HAMAP-Rule" id="MF_01043"/>
    </source>
</evidence>
<comment type="caution">
    <text evidence="11">The sequence shown here is derived from an EMBL/GenBank/DDBJ whole genome shotgun (WGS) entry which is preliminary data.</text>
</comment>
<sequence>MLGGDILKTYFTVIIIGYLFGCLQWSYILSKTFLNVDIRTLGAGNAGASNTVISIGWKLGVLVAILDILKAIISIFIIKHLFKISFIEENYFLLYLNGLFVILGHDFPFFMKFKGGKGAASLLGMLIGIDYKLGILGFFIILIITLVTDYIALGTLGLNLFLALSAYLYYGMNSVLISLILFFIAIYLHMPNIKRILIKEEKGLRGVLKKKAKTI</sequence>
<dbReference type="HAMAP" id="MF_01043">
    <property type="entry name" value="PlsY"/>
    <property type="match status" value="1"/>
</dbReference>
<dbReference type="UniPathway" id="UPA00085"/>
<feature type="transmembrane region" description="Helical" evidence="10">
    <location>
        <begin position="6"/>
        <end position="29"/>
    </location>
</feature>
<keyword evidence="12" id="KW-1185">Reference proteome</keyword>
<keyword evidence="3 10" id="KW-0808">Transferase</keyword>
<comment type="function">
    <text evidence="10">Catalyzes the transfer of an acyl group from acyl-phosphate (acyl-PO(4)) to glycerol-3-phosphate (G3P) to form lysophosphatidic acid (LPA). This enzyme utilizes acyl-phosphate as fatty acyl donor, but not acyl-CoA or acyl-ACP.</text>
</comment>
<comment type="subcellular location">
    <subcellularLocation>
        <location evidence="10">Cell membrane</location>
        <topology evidence="10">Multi-pass membrane protein</topology>
    </subcellularLocation>
</comment>
<dbReference type="SMART" id="SM01207">
    <property type="entry name" value="G3P_acyltransf"/>
    <property type="match status" value="1"/>
</dbReference>
<evidence type="ECO:0000256" key="3">
    <source>
        <dbReference type="ARBA" id="ARBA00022679"/>
    </source>
</evidence>
<dbReference type="EMBL" id="VUNQ01000088">
    <property type="protein sequence ID" value="MSU03540.1"/>
    <property type="molecule type" value="Genomic_DNA"/>
</dbReference>
<keyword evidence="1 10" id="KW-1003">Cell membrane</keyword>
<evidence type="ECO:0000313" key="12">
    <source>
        <dbReference type="Proteomes" id="UP000469523"/>
    </source>
</evidence>
<dbReference type="Pfam" id="PF02660">
    <property type="entry name" value="G3P_acyltransf"/>
    <property type="match status" value="1"/>
</dbReference>
<evidence type="ECO:0000256" key="7">
    <source>
        <dbReference type="ARBA" id="ARBA00023136"/>
    </source>
</evidence>
<feature type="transmembrane region" description="Helical" evidence="10">
    <location>
        <begin position="167"/>
        <end position="188"/>
    </location>
</feature>
<evidence type="ECO:0000256" key="2">
    <source>
        <dbReference type="ARBA" id="ARBA00022516"/>
    </source>
</evidence>
<accession>A0A6N7Y657</accession>
<keyword evidence="6 10" id="KW-0443">Lipid metabolism</keyword>
<evidence type="ECO:0000256" key="8">
    <source>
        <dbReference type="ARBA" id="ARBA00023209"/>
    </source>
</evidence>
<proteinExistence type="inferred from homology"/>
<comment type="subunit">
    <text evidence="10">Probably interacts with PlsX.</text>
</comment>
<comment type="similarity">
    <text evidence="10">Belongs to the PlsY family.</text>
</comment>
<reference evidence="11 12" key="1">
    <citation type="submission" date="2019-09" db="EMBL/GenBank/DDBJ databases">
        <title>In-depth cultivation of the pig gut microbiome towards novel bacterial diversity and tailored functional studies.</title>
        <authorList>
            <person name="Wylensek D."/>
            <person name="Hitch T.C.A."/>
            <person name="Clavel T."/>
        </authorList>
    </citation>
    <scope>NUCLEOTIDE SEQUENCE [LARGE SCALE GENOMIC DNA]</scope>
    <source>
        <strain evidence="11 12">WCA3-693-APC-4?</strain>
    </source>
</reference>
<evidence type="ECO:0000256" key="6">
    <source>
        <dbReference type="ARBA" id="ARBA00023098"/>
    </source>
</evidence>
<keyword evidence="5 10" id="KW-1133">Transmembrane helix</keyword>
<feature type="transmembrane region" description="Helical" evidence="10">
    <location>
        <begin position="90"/>
        <end position="110"/>
    </location>
</feature>
<dbReference type="InterPro" id="IPR003811">
    <property type="entry name" value="G3P_acylTferase_PlsY"/>
</dbReference>
<evidence type="ECO:0000256" key="5">
    <source>
        <dbReference type="ARBA" id="ARBA00022989"/>
    </source>
</evidence>
<dbReference type="PANTHER" id="PTHR30309">
    <property type="entry name" value="INNER MEMBRANE PROTEIN YGIH"/>
    <property type="match status" value="1"/>
</dbReference>
<name>A0A6N7Y657_9FIRM</name>
<evidence type="ECO:0000256" key="1">
    <source>
        <dbReference type="ARBA" id="ARBA00022475"/>
    </source>
</evidence>
<dbReference type="PANTHER" id="PTHR30309:SF0">
    <property type="entry name" value="GLYCEROL-3-PHOSPHATE ACYLTRANSFERASE-RELATED"/>
    <property type="match status" value="1"/>
</dbReference>
<dbReference type="Proteomes" id="UP000469523">
    <property type="component" value="Unassembled WGS sequence"/>
</dbReference>
<dbReference type="GO" id="GO:0005886">
    <property type="term" value="C:plasma membrane"/>
    <property type="evidence" value="ECO:0007669"/>
    <property type="project" value="UniProtKB-SubCell"/>
</dbReference>
<protein>
    <recommendedName>
        <fullName evidence="10">Glycerol-3-phosphate acyltransferase</fullName>
    </recommendedName>
    <alternativeName>
        <fullName evidence="10">Acyl-PO4 G3P acyltransferase</fullName>
    </alternativeName>
    <alternativeName>
        <fullName evidence="10">Acyl-phosphate--glycerol-3-phosphate acyltransferase</fullName>
    </alternativeName>
    <alternativeName>
        <fullName evidence="10">G3P acyltransferase</fullName>
        <shortName evidence="10">GPAT</shortName>
        <ecNumber evidence="10">2.3.1.275</ecNumber>
    </alternativeName>
    <alternativeName>
        <fullName evidence="10">Lysophosphatidic acid synthase</fullName>
        <shortName evidence="10">LPA synthase</shortName>
    </alternativeName>
</protein>
<dbReference type="GO" id="GO:0043772">
    <property type="term" value="F:acyl-phosphate glycerol-3-phosphate acyltransferase activity"/>
    <property type="evidence" value="ECO:0007669"/>
    <property type="project" value="UniProtKB-UniRule"/>
</dbReference>
<dbReference type="AlphaFoldDB" id="A0A6N7Y657"/>